<organism evidence="2 3">
    <name type="scientific">Phytophthora nicotianae P1569</name>
    <dbReference type="NCBI Taxonomy" id="1317065"/>
    <lineage>
        <taxon>Eukaryota</taxon>
        <taxon>Sar</taxon>
        <taxon>Stramenopiles</taxon>
        <taxon>Oomycota</taxon>
        <taxon>Peronosporomycetes</taxon>
        <taxon>Peronosporales</taxon>
        <taxon>Peronosporaceae</taxon>
        <taxon>Phytophthora</taxon>
    </lineage>
</organism>
<comment type="caution">
    <text evidence="2">The sequence shown here is derived from an EMBL/GenBank/DDBJ whole genome shotgun (WGS) entry which is preliminary data.</text>
</comment>
<dbReference type="AlphaFoldDB" id="V9FM13"/>
<gene>
    <name evidence="2" type="ORF">F443_04376</name>
</gene>
<dbReference type="HOGENOM" id="CLU_2241929_0_0_1"/>
<reference evidence="2 3" key="1">
    <citation type="submission" date="2013-11" db="EMBL/GenBank/DDBJ databases">
        <title>The Genome Sequence of Phytophthora parasitica P1569.</title>
        <authorList>
            <consortium name="The Broad Institute Genomics Platform"/>
            <person name="Russ C."/>
            <person name="Tyler B."/>
            <person name="Panabieres F."/>
            <person name="Shan W."/>
            <person name="Tripathy S."/>
            <person name="Grunwald N."/>
            <person name="Machado M."/>
            <person name="Johnson C.S."/>
            <person name="Arredondo F."/>
            <person name="Hong C."/>
            <person name="Coffey M."/>
            <person name="Young S.K."/>
            <person name="Zeng Q."/>
            <person name="Gargeya S."/>
            <person name="Fitzgerald M."/>
            <person name="Abouelleil A."/>
            <person name="Alvarado L."/>
            <person name="Chapman S.B."/>
            <person name="Gainer-Dewar J."/>
            <person name="Goldberg J."/>
            <person name="Griggs A."/>
            <person name="Gujja S."/>
            <person name="Hansen M."/>
            <person name="Howarth C."/>
            <person name="Imamovic A."/>
            <person name="Ireland A."/>
            <person name="Larimer J."/>
            <person name="McCowan C."/>
            <person name="Murphy C."/>
            <person name="Pearson M."/>
            <person name="Poon T.W."/>
            <person name="Priest M."/>
            <person name="Roberts A."/>
            <person name="Saif S."/>
            <person name="Shea T."/>
            <person name="Sykes S."/>
            <person name="Wortman J."/>
            <person name="Nusbaum C."/>
            <person name="Birren B."/>
        </authorList>
    </citation>
    <scope>NUCLEOTIDE SEQUENCE [LARGE SCALE GENOMIC DNA]</scope>
    <source>
        <strain evidence="2 3">P1569</strain>
    </source>
</reference>
<dbReference type="Proteomes" id="UP000018721">
    <property type="component" value="Unassembled WGS sequence"/>
</dbReference>
<dbReference type="EMBL" id="ANIZ01000797">
    <property type="protein sequence ID" value="ETI52489.1"/>
    <property type="molecule type" value="Genomic_DNA"/>
</dbReference>
<protein>
    <submittedName>
        <fullName evidence="2">Uncharacterized protein</fullName>
    </submittedName>
</protein>
<name>V9FM13_PHYNI</name>
<accession>V9FM13</accession>
<evidence type="ECO:0000313" key="3">
    <source>
        <dbReference type="Proteomes" id="UP000018721"/>
    </source>
</evidence>
<feature type="region of interest" description="Disordered" evidence="1">
    <location>
        <begin position="80"/>
        <end position="105"/>
    </location>
</feature>
<sequence>MADIEPIYLQLKVLVNEAINQDLRVDPLIFDTLVAEDFVTWLVTLKRNDGGVLSFSALNKHGAGLSNLFWDHGKTMSKTRSLPPISKPAKHVSNGASVIKTDKVR</sequence>
<evidence type="ECO:0000256" key="1">
    <source>
        <dbReference type="SAM" id="MobiDB-lite"/>
    </source>
</evidence>
<proteinExistence type="predicted"/>
<keyword evidence="3" id="KW-1185">Reference proteome</keyword>
<evidence type="ECO:0000313" key="2">
    <source>
        <dbReference type="EMBL" id="ETI52489.1"/>
    </source>
</evidence>